<dbReference type="Pfam" id="PF13411">
    <property type="entry name" value="MerR_1"/>
    <property type="match status" value="1"/>
</dbReference>
<organism evidence="4 5">
    <name type="scientific">Micromonospora qiuiae</name>
    <dbReference type="NCBI Taxonomy" id="502268"/>
    <lineage>
        <taxon>Bacteria</taxon>
        <taxon>Bacillati</taxon>
        <taxon>Actinomycetota</taxon>
        <taxon>Actinomycetes</taxon>
        <taxon>Micromonosporales</taxon>
        <taxon>Micromonosporaceae</taxon>
        <taxon>Micromonospora</taxon>
    </lineage>
</organism>
<gene>
    <name evidence="4" type="ORF">Vqi01_58250</name>
</gene>
<evidence type="ECO:0000256" key="2">
    <source>
        <dbReference type="SAM" id="Coils"/>
    </source>
</evidence>
<dbReference type="PANTHER" id="PTHR30204:SF97">
    <property type="entry name" value="MERR FAMILY REGULATORY PROTEIN"/>
    <property type="match status" value="1"/>
</dbReference>
<name>A0ABQ4JJ84_9ACTN</name>
<dbReference type="Proteomes" id="UP000653076">
    <property type="component" value="Unassembled WGS sequence"/>
</dbReference>
<dbReference type="SUPFAM" id="SSF46955">
    <property type="entry name" value="Putative DNA-binding domain"/>
    <property type="match status" value="1"/>
</dbReference>
<dbReference type="PRINTS" id="PR00040">
    <property type="entry name" value="HTHMERR"/>
</dbReference>
<dbReference type="Gene3D" id="1.10.1660.10">
    <property type="match status" value="1"/>
</dbReference>
<sequence length="134" mass="14742">MPGTAELDIAEVAEQTGMTASALRFYERRGLIRSSGRNGLRRTFSPDIIDRIALIGCAQAAGFTLAQIARFLVASPGDAELRERMTEKARELDQDIARLTRMRDSLRHASACTHTPLIECPEFKSHIREGNAAG</sequence>
<proteinExistence type="predicted"/>
<dbReference type="PANTHER" id="PTHR30204">
    <property type="entry name" value="REDOX-CYCLING DRUG-SENSING TRANSCRIPTIONAL ACTIVATOR SOXR"/>
    <property type="match status" value="1"/>
</dbReference>
<dbReference type="PROSITE" id="PS50937">
    <property type="entry name" value="HTH_MERR_2"/>
    <property type="match status" value="1"/>
</dbReference>
<evidence type="ECO:0000256" key="1">
    <source>
        <dbReference type="ARBA" id="ARBA00023125"/>
    </source>
</evidence>
<protein>
    <submittedName>
        <fullName evidence="4">MerR family transcriptional regulator</fullName>
    </submittedName>
</protein>
<evidence type="ECO:0000259" key="3">
    <source>
        <dbReference type="PROSITE" id="PS50937"/>
    </source>
</evidence>
<keyword evidence="1" id="KW-0238">DNA-binding</keyword>
<feature type="domain" description="HTH merR-type" evidence="3">
    <location>
        <begin position="6"/>
        <end position="74"/>
    </location>
</feature>
<accession>A0ABQ4JJ84</accession>
<keyword evidence="2" id="KW-0175">Coiled coil</keyword>
<dbReference type="InterPro" id="IPR000551">
    <property type="entry name" value="MerR-type_HTH_dom"/>
</dbReference>
<keyword evidence="5" id="KW-1185">Reference proteome</keyword>
<evidence type="ECO:0000313" key="4">
    <source>
        <dbReference type="EMBL" id="GIJ30663.1"/>
    </source>
</evidence>
<dbReference type="RefSeq" id="WP_204038354.1">
    <property type="nucleotide sequence ID" value="NZ_BOPC01000129.1"/>
</dbReference>
<comment type="caution">
    <text evidence="4">The sequence shown here is derived from an EMBL/GenBank/DDBJ whole genome shotgun (WGS) entry which is preliminary data.</text>
</comment>
<dbReference type="InterPro" id="IPR009061">
    <property type="entry name" value="DNA-bd_dom_put_sf"/>
</dbReference>
<dbReference type="InterPro" id="IPR047057">
    <property type="entry name" value="MerR_fam"/>
</dbReference>
<feature type="coiled-coil region" evidence="2">
    <location>
        <begin position="82"/>
        <end position="109"/>
    </location>
</feature>
<reference evidence="4 5" key="1">
    <citation type="submission" date="2021-01" db="EMBL/GenBank/DDBJ databases">
        <title>Whole genome shotgun sequence of Verrucosispora qiuiae NBRC 106684.</title>
        <authorList>
            <person name="Komaki H."/>
            <person name="Tamura T."/>
        </authorList>
    </citation>
    <scope>NUCLEOTIDE SEQUENCE [LARGE SCALE GENOMIC DNA]</scope>
    <source>
        <strain evidence="4 5">NBRC 106684</strain>
    </source>
</reference>
<evidence type="ECO:0000313" key="5">
    <source>
        <dbReference type="Proteomes" id="UP000653076"/>
    </source>
</evidence>
<dbReference type="SMART" id="SM00422">
    <property type="entry name" value="HTH_MERR"/>
    <property type="match status" value="1"/>
</dbReference>
<dbReference type="EMBL" id="BOPC01000129">
    <property type="protein sequence ID" value="GIJ30663.1"/>
    <property type="molecule type" value="Genomic_DNA"/>
</dbReference>